<dbReference type="EMBL" id="JAXAVU010000002">
    <property type="protein sequence ID" value="MDX8141484.1"/>
    <property type="molecule type" value="Genomic_DNA"/>
</dbReference>
<evidence type="ECO:0000313" key="2">
    <source>
        <dbReference type="EMBL" id="MDX8141484.1"/>
    </source>
</evidence>
<reference evidence="2 3" key="2">
    <citation type="submission" date="2023-11" db="EMBL/GenBank/DDBJ databases">
        <authorList>
            <person name="Lara A.C."/>
            <person name="Chronakova A."/>
        </authorList>
    </citation>
    <scope>NUCLEOTIDE SEQUENCE [LARGE SCALE GENOMIC DNA]</scope>
    <source>
        <strain evidence="2 3">BCCO 10_0061</strain>
    </source>
</reference>
<proteinExistence type="predicted"/>
<dbReference type="RefSeq" id="WP_319973809.1">
    <property type="nucleotide sequence ID" value="NZ_JAXAVU010000002.1"/>
</dbReference>
<feature type="transmembrane region" description="Helical" evidence="1">
    <location>
        <begin position="80"/>
        <end position="101"/>
    </location>
</feature>
<keyword evidence="3" id="KW-1185">Reference proteome</keyword>
<comment type="caution">
    <text evidence="2">The sequence shown here is derived from an EMBL/GenBank/DDBJ whole genome shotgun (WGS) entry which is preliminary data.</text>
</comment>
<evidence type="ECO:0000256" key="1">
    <source>
        <dbReference type="SAM" id="Phobius"/>
    </source>
</evidence>
<keyword evidence="1" id="KW-0812">Transmembrane</keyword>
<reference evidence="2 3" key="1">
    <citation type="submission" date="2023-11" db="EMBL/GenBank/DDBJ databases">
        <title>Lentzea sokolovensis, sp. nov., Lentzea kristufkii, sp. nov., and Lentzea miocenensis, sp. nov., rare actinobacteria from Sokolov Coal Basin, Miocene lacustrine sediment, Czech Republic.</title>
        <authorList>
            <person name="Lara A."/>
            <person name="Kotroba L."/>
            <person name="Nouioui I."/>
            <person name="Neumann-Schaal M."/>
            <person name="Mast Y."/>
            <person name="Chronakova A."/>
        </authorList>
    </citation>
    <scope>NUCLEOTIDE SEQUENCE [LARGE SCALE GENOMIC DNA]</scope>
    <source>
        <strain evidence="2 3">BCCO 10_0061</strain>
    </source>
</reference>
<keyword evidence="1" id="KW-0472">Membrane</keyword>
<name>A0ABU4UR27_9PSEU</name>
<keyword evidence="1" id="KW-1133">Transmembrane helix</keyword>
<sequence>MSLDEAAEAALRERWSRSQRHITVFSVVLPALQLLLCTMIVVTAGDGSIWPTVISLAPVAIAAVVLRLWLRHQAPLDPQLWRPAAFLAVGVQLLFVAVPAYDIATSRTSDALTGPAILFFLSWAVAVATCVSAHRASRALLTPLVAELGSADLRLTLPVRAAATGPELVSARIVVERDRVEWTVRLHVRRSDSPRIDVSVPFRELLQVTPVTPPVVPDEFDRRRSSLRVSAIEAFAKQRRDAGRVGDRKIAEELMDEFVRKHFIQPDLDSNDMSYLGPRLSLVTVFSRGGQQQPSRADGAASPKQ</sequence>
<gene>
    <name evidence="2" type="ORF">SK854_05130</name>
</gene>
<accession>A0ABU4UR27</accession>
<feature type="transmembrane region" description="Helical" evidence="1">
    <location>
        <begin position="113"/>
        <end position="133"/>
    </location>
</feature>
<evidence type="ECO:0000313" key="3">
    <source>
        <dbReference type="Proteomes" id="UP001285352"/>
    </source>
</evidence>
<organism evidence="2 3">
    <name type="scientific">Lentzea sokolovensis</name>
    <dbReference type="NCBI Taxonomy" id="3095429"/>
    <lineage>
        <taxon>Bacteria</taxon>
        <taxon>Bacillati</taxon>
        <taxon>Actinomycetota</taxon>
        <taxon>Actinomycetes</taxon>
        <taxon>Pseudonocardiales</taxon>
        <taxon>Pseudonocardiaceae</taxon>
        <taxon>Lentzea</taxon>
    </lineage>
</organism>
<protein>
    <submittedName>
        <fullName evidence="2">Uncharacterized protein</fullName>
    </submittedName>
</protein>
<feature type="transmembrane region" description="Helical" evidence="1">
    <location>
        <begin position="22"/>
        <end position="42"/>
    </location>
</feature>
<dbReference type="Proteomes" id="UP001285352">
    <property type="component" value="Unassembled WGS sequence"/>
</dbReference>
<feature type="transmembrane region" description="Helical" evidence="1">
    <location>
        <begin position="48"/>
        <end position="68"/>
    </location>
</feature>